<reference evidence="4" key="2">
    <citation type="submission" date="2020-09" db="EMBL/GenBank/DDBJ databases">
        <authorList>
            <person name="Sun Q."/>
            <person name="Kim S."/>
        </authorList>
    </citation>
    <scope>NUCLEOTIDE SEQUENCE</scope>
    <source>
        <strain evidence="4">KCTC 42650</strain>
    </source>
</reference>
<name>A0A8J3M630_9RHOB</name>
<dbReference type="SUPFAM" id="SSF53448">
    <property type="entry name" value="Nucleotide-diphospho-sugar transferases"/>
    <property type="match status" value="1"/>
</dbReference>
<dbReference type="Pfam" id="PF13704">
    <property type="entry name" value="Glyco_tranf_2_4"/>
    <property type="match status" value="1"/>
</dbReference>
<evidence type="ECO:0000256" key="2">
    <source>
        <dbReference type="ARBA" id="ARBA00022692"/>
    </source>
</evidence>
<evidence type="ECO:0000313" key="4">
    <source>
        <dbReference type="EMBL" id="GHF41869.1"/>
    </source>
</evidence>
<comment type="subcellular location">
    <subcellularLocation>
        <location evidence="1">Membrane</location>
        <topology evidence="1">Single-pass membrane protein</topology>
    </subcellularLocation>
</comment>
<protein>
    <recommendedName>
        <fullName evidence="6">Glycosyl transferase family 2</fullName>
    </recommendedName>
</protein>
<keyword evidence="3" id="KW-0472">Membrane</keyword>
<dbReference type="AlphaFoldDB" id="A0A8J3M630"/>
<sequence>MGNEARQADKMVKQERDGLRITAVTCVKNEGPFLLEWIAFNRLIGVTGFLFYSNDCTDGTDLLLDALAARGLVSHLPNPAEGRNFQMEALKDARRQQVVREADWVWVADVDEFLNIHAGDHTIPALIAACGDPQAISVSFQFFANDGVEGFEDRPVIAQFDRSHNPDIWCGDLAIEVKSLVRKDFPLQYYGAHRPFFKSDLPARRQPRWTDGSGRAVPQKFLLAANPRRIRKFPAQGARDFATLNHYALRSLDSYLVKTDRGDVNRENRAFDDTYWRERNDPAHEDTSIRRYLPALQSALAELKADPEIAALHDACVAAHIRRRDALLAQDDYRAMQAQLRAAPALPPQESAMLQALGLAP</sequence>
<reference evidence="4" key="1">
    <citation type="journal article" date="2014" name="Int. J. Syst. Evol. Microbiol.">
        <title>Complete genome sequence of Corynebacterium casei LMG S-19264T (=DSM 44701T), isolated from a smear-ripened cheese.</title>
        <authorList>
            <consortium name="US DOE Joint Genome Institute (JGI-PGF)"/>
            <person name="Walter F."/>
            <person name="Albersmeier A."/>
            <person name="Kalinowski J."/>
            <person name="Ruckert C."/>
        </authorList>
    </citation>
    <scope>NUCLEOTIDE SEQUENCE</scope>
    <source>
        <strain evidence="4">KCTC 42650</strain>
    </source>
</reference>
<comment type="caution">
    <text evidence="4">The sequence shown here is derived from an EMBL/GenBank/DDBJ whole genome shotgun (WGS) entry which is preliminary data.</text>
</comment>
<organism evidence="4 5">
    <name type="scientific">Seohaeicola zhoushanensis</name>
    <dbReference type="NCBI Taxonomy" id="1569283"/>
    <lineage>
        <taxon>Bacteria</taxon>
        <taxon>Pseudomonadati</taxon>
        <taxon>Pseudomonadota</taxon>
        <taxon>Alphaproteobacteria</taxon>
        <taxon>Rhodobacterales</taxon>
        <taxon>Roseobacteraceae</taxon>
        <taxon>Seohaeicola</taxon>
    </lineage>
</organism>
<keyword evidence="5" id="KW-1185">Reference proteome</keyword>
<evidence type="ECO:0008006" key="6">
    <source>
        <dbReference type="Google" id="ProtNLM"/>
    </source>
</evidence>
<dbReference type="GO" id="GO:0016020">
    <property type="term" value="C:membrane"/>
    <property type="evidence" value="ECO:0007669"/>
    <property type="project" value="UniProtKB-SubCell"/>
</dbReference>
<proteinExistence type="predicted"/>
<evidence type="ECO:0000256" key="3">
    <source>
        <dbReference type="ARBA" id="ARBA00022989"/>
    </source>
</evidence>
<evidence type="ECO:0000256" key="1">
    <source>
        <dbReference type="ARBA" id="ARBA00004167"/>
    </source>
</evidence>
<keyword evidence="2" id="KW-0812">Transmembrane</keyword>
<dbReference type="PANTHER" id="PTHR21461:SF69">
    <property type="entry name" value="GLYCOSYLTRANSFERASE FAMILY 92 PROTEIN"/>
    <property type="match status" value="1"/>
</dbReference>
<dbReference type="InterPro" id="IPR029044">
    <property type="entry name" value="Nucleotide-diphossugar_trans"/>
</dbReference>
<evidence type="ECO:0000313" key="5">
    <source>
        <dbReference type="Proteomes" id="UP000626220"/>
    </source>
</evidence>
<dbReference type="PANTHER" id="PTHR21461">
    <property type="entry name" value="GLYCOSYLTRANSFERASE FAMILY 92 PROTEIN"/>
    <property type="match status" value="1"/>
</dbReference>
<keyword evidence="3" id="KW-1133">Transmembrane helix</keyword>
<dbReference type="Proteomes" id="UP000626220">
    <property type="component" value="Unassembled WGS sequence"/>
</dbReference>
<gene>
    <name evidence="4" type="ORF">GCM10017056_11910</name>
</gene>
<accession>A0A8J3M630</accession>
<dbReference type="GO" id="GO:0005737">
    <property type="term" value="C:cytoplasm"/>
    <property type="evidence" value="ECO:0007669"/>
    <property type="project" value="TreeGrafter"/>
</dbReference>
<dbReference type="EMBL" id="BNCJ01000002">
    <property type="protein sequence ID" value="GHF41869.1"/>
    <property type="molecule type" value="Genomic_DNA"/>
</dbReference>
<dbReference type="GO" id="GO:0016757">
    <property type="term" value="F:glycosyltransferase activity"/>
    <property type="evidence" value="ECO:0007669"/>
    <property type="project" value="TreeGrafter"/>
</dbReference>